<evidence type="ECO:0000259" key="1">
    <source>
        <dbReference type="Pfam" id="PF03372"/>
    </source>
</evidence>
<keyword evidence="2" id="KW-0378">Hydrolase</keyword>
<protein>
    <submittedName>
        <fullName evidence="2">Endonuclease</fullName>
    </submittedName>
</protein>
<feature type="domain" description="Endonuclease/exonuclease/phosphatase" evidence="1">
    <location>
        <begin position="4"/>
        <end position="227"/>
    </location>
</feature>
<dbReference type="Gene3D" id="3.60.10.10">
    <property type="entry name" value="Endonuclease/exonuclease/phosphatase"/>
    <property type="match status" value="1"/>
</dbReference>
<dbReference type="GO" id="GO:0004519">
    <property type="term" value="F:endonuclease activity"/>
    <property type="evidence" value="ECO:0007669"/>
    <property type="project" value="UniProtKB-KW"/>
</dbReference>
<name>A0A7C2K0F8_9PLAN</name>
<dbReference type="EMBL" id="DSOK01000192">
    <property type="protein sequence ID" value="HEN15121.1"/>
    <property type="molecule type" value="Genomic_DNA"/>
</dbReference>
<reference evidence="2" key="1">
    <citation type="journal article" date="2020" name="mSystems">
        <title>Genome- and Community-Level Interaction Insights into Carbon Utilization and Element Cycling Functions of Hydrothermarchaeota in Hydrothermal Sediment.</title>
        <authorList>
            <person name="Zhou Z."/>
            <person name="Liu Y."/>
            <person name="Xu W."/>
            <person name="Pan J."/>
            <person name="Luo Z.H."/>
            <person name="Li M."/>
        </authorList>
    </citation>
    <scope>NUCLEOTIDE SEQUENCE [LARGE SCALE GENOMIC DNA]</scope>
    <source>
        <strain evidence="2">SpSt-339</strain>
    </source>
</reference>
<dbReference type="Pfam" id="PF03372">
    <property type="entry name" value="Exo_endo_phos"/>
    <property type="match status" value="1"/>
</dbReference>
<dbReference type="GO" id="GO:0006506">
    <property type="term" value="P:GPI anchor biosynthetic process"/>
    <property type="evidence" value="ECO:0007669"/>
    <property type="project" value="TreeGrafter"/>
</dbReference>
<gene>
    <name evidence="2" type="ORF">ENQ76_06600</name>
</gene>
<dbReference type="PANTHER" id="PTHR14859">
    <property type="entry name" value="CALCOFLUOR WHITE HYPERSENSITIVE PROTEIN PRECURSOR"/>
    <property type="match status" value="1"/>
</dbReference>
<dbReference type="AlphaFoldDB" id="A0A7C2K0F8"/>
<dbReference type="InterPro" id="IPR051916">
    <property type="entry name" value="GPI-anchor_lipid_remodeler"/>
</dbReference>
<keyword evidence="2" id="KW-0540">Nuclease</keyword>
<dbReference type="InterPro" id="IPR036691">
    <property type="entry name" value="Endo/exonu/phosph_ase_sf"/>
</dbReference>
<dbReference type="InterPro" id="IPR005135">
    <property type="entry name" value="Endo/exonuclease/phosphatase"/>
</dbReference>
<proteinExistence type="predicted"/>
<evidence type="ECO:0000313" key="2">
    <source>
        <dbReference type="EMBL" id="HEN15121.1"/>
    </source>
</evidence>
<dbReference type="SUPFAM" id="SSF56219">
    <property type="entry name" value="DNase I-like"/>
    <property type="match status" value="1"/>
</dbReference>
<dbReference type="GO" id="GO:0016020">
    <property type="term" value="C:membrane"/>
    <property type="evidence" value="ECO:0007669"/>
    <property type="project" value="GOC"/>
</dbReference>
<dbReference type="PANTHER" id="PTHR14859:SF1">
    <property type="entry name" value="PGAP2-INTERACTING PROTEIN"/>
    <property type="match status" value="1"/>
</dbReference>
<accession>A0A7C2K0F8</accession>
<keyword evidence="2" id="KW-0255">Endonuclease</keyword>
<organism evidence="2">
    <name type="scientific">Schlesneria paludicola</name>
    <dbReference type="NCBI Taxonomy" id="360056"/>
    <lineage>
        <taxon>Bacteria</taxon>
        <taxon>Pseudomonadati</taxon>
        <taxon>Planctomycetota</taxon>
        <taxon>Planctomycetia</taxon>
        <taxon>Planctomycetales</taxon>
        <taxon>Planctomycetaceae</taxon>
        <taxon>Schlesneria</taxon>
    </lineage>
</organism>
<comment type="caution">
    <text evidence="2">The sequence shown here is derived from an EMBL/GenBank/DDBJ whole genome shotgun (WGS) entry which is preliminary data.</text>
</comment>
<sequence length="257" mass="29579">MRVLSYNIHKGIGGRDRRYRLDRILAVIEQEQPDFICLQEVDRNVRRSGFHNQPELLGDHFHYDGRLFQFNVKVANGGYGNLLLSRWAFEEHHQLSLTLRRKKPRGAQWAVINTPLGPFRLVNWHLGLAEQERHWQVRWLLEHHKFRMHAHLPTLIIGDTNDWRNTLANGPFAVHGYHQVTSPPSRFRSFPAYLPVGALDKAFSCGGVEVQRVHVARSRLARDASDHLPLIVDFEITPPPGSRSLPVANAPFPEAPR</sequence>